<keyword evidence="2" id="KW-1185">Reference proteome</keyword>
<gene>
    <name evidence="1" type="ORF">PX653_07705</name>
</gene>
<dbReference type="EMBL" id="CP119083">
    <property type="protein sequence ID" value="WEF34636.1"/>
    <property type="molecule type" value="Genomic_DNA"/>
</dbReference>
<proteinExistence type="predicted"/>
<evidence type="ECO:0000313" key="2">
    <source>
        <dbReference type="Proteomes" id="UP001216510"/>
    </source>
</evidence>
<dbReference type="RefSeq" id="WP_277417311.1">
    <property type="nucleotide sequence ID" value="NZ_CP119083.1"/>
</dbReference>
<dbReference type="Proteomes" id="UP001216510">
    <property type="component" value="Chromosome"/>
</dbReference>
<name>A0ABY8BFD7_9BURK</name>
<protein>
    <recommendedName>
        <fullName evidence="3">DUF3135 domain-containing protein</fullName>
    </recommendedName>
</protein>
<sequence length="97" mass="10832">MDALSAIKRYNLDPPSEQDLLASLNRLMKPEQSQQLWSTACKQINVRPPMSIDQFEKALLQLKDAKGMASIAANSILIRVKSYRSLSNTAPKAKEQS</sequence>
<organism evidence="1 2">
    <name type="scientific">Pseudoduganella chitinolytica</name>
    <dbReference type="NCBI Taxonomy" id="34070"/>
    <lineage>
        <taxon>Bacteria</taxon>
        <taxon>Pseudomonadati</taxon>
        <taxon>Pseudomonadota</taxon>
        <taxon>Betaproteobacteria</taxon>
        <taxon>Burkholderiales</taxon>
        <taxon>Oxalobacteraceae</taxon>
        <taxon>Telluria group</taxon>
        <taxon>Pseudoduganella</taxon>
    </lineage>
</organism>
<accession>A0ABY8BFD7</accession>
<evidence type="ECO:0008006" key="3">
    <source>
        <dbReference type="Google" id="ProtNLM"/>
    </source>
</evidence>
<evidence type="ECO:0000313" key="1">
    <source>
        <dbReference type="EMBL" id="WEF34636.1"/>
    </source>
</evidence>
<reference evidence="1 2" key="1">
    <citation type="submission" date="2023-02" db="EMBL/GenBank/DDBJ databases">
        <title>Gemone sequence of Telluria chitinolytica ACM 3522T.</title>
        <authorList>
            <person name="Frediansyah A."/>
            <person name="Miess H."/>
            <person name="Gross H."/>
        </authorList>
    </citation>
    <scope>NUCLEOTIDE SEQUENCE [LARGE SCALE GENOMIC DNA]</scope>
    <source>
        <strain evidence="1 2">ACM 3522</strain>
    </source>
</reference>